<sequence length="640" mass="66013">MKMQSSRYMLGTASVLALLASSTITPANAQASTATAGIYAGGSTLASEAFRQIFDCYMGGIVGSGTSYPDGFAFDSSFPARGKLPTTCTLVSVPVQGMYAGVGSGNGVRGFITNNPRQWYNGTVTPNASANISIATPLPANQPAMIDLANPGSPATKFGSYPYPRVDIGLSDSPLGSTLAALTTSSVSFNPTQGWTTTGGALTQITLNSTSTASVAYQTTVYGNPIQIPAFEVNVAIGVNTSTMTVNSAVAGTGATPGTQANQGAAIQLSTAQMCAIFTGLVTDWNNTTPNNIPYLDKTGAQQLAAFDYTNPNSSGTAQAYSTSSLPIRIVYRGDGSGTSFILTNYLKAVCPLLDTPTGTYGYKSIFNTTTLPSTSFTNLIARIDAVRGAGPWSVTTTVTTNAWISATGSGGVASAISTDSSKAGRIGYVSADFTQPYTTQVGTIAAPRSAALQNEQLRGAGTYIPNNGGSTTLAFIAPTPDGAAAAWGDTRLKTPSTTWTWNDYNIYANVFSTVTQSGVTVTGLPVLPLTNRLNAYPLSGTTFLDLYSCYNVQADANRVTNLVNFLTTYVAGADSTDPNFDPDVSAVIENAGFHPVPASYAKNIKSQYWGTRTTAISAAAATQANGCLNVANGASGGAK</sequence>
<dbReference type="Gene3D" id="3.40.190.10">
    <property type="entry name" value="Periplasmic binding protein-like II"/>
    <property type="match status" value="1"/>
</dbReference>
<dbReference type="EMBL" id="FNTH01000001">
    <property type="protein sequence ID" value="SEE31566.1"/>
    <property type="molecule type" value="Genomic_DNA"/>
</dbReference>
<keyword evidence="1" id="KW-0732">Signal</keyword>
<evidence type="ECO:0000313" key="4">
    <source>
        <dbReference type="Proteomes" id="UP000198992"/>
    </source>
</evidence>
<protein>
    <submittedName>
        <fullName evidence="3">PBP superfamily domain-containing protein</fullName>
    </submittedName>
</protein>
<dbReference type="SUPFAM" id="SSF53850">
    <property type="entry name" value="Periplasmic binding protein-like II"/>
    <property type="match status" value="1"/>
</dbReference>
<evidence type="ECO:0000259" key="2">
    <source>
        <dbReference type="Pfam" id="PF12849"/>
    </source>
</evidence>
<reference evidence="3 4" key="1">
    <citation type="submission" date="2016-10" db="EMBL/GenBank/DDBJ databases">
        <authorList>
            <person name="de Groot N.N."/>
        </authorList>
    </citation>
    <scope>NUCLEOTIDE SEQUENCE [LARGE SCALE GENOMIC DNA]</scope>
    <source>
        <strain evidence="3 4">MT12</strain>
    </source>
</reference>
<dbReference type="AlphaFoldDB" id="A0A1H5HTX8"/>
<dbReference type="RefSeq" id="WP_092124809.1">
    <property type="nucleotide sequence ID" value="NZ_FNTH01000001.1"/>
</dbReference>
<gene>
    <name evidence="3" type="ORF">SAMN05444164_7643</name>
</gene>
<dbReference type="OrthoDB" id="8180349at2"/>
<dbReference type="Pfam" id="PF12849">
    <property type="entry name" value="PBP_like_2"/>
    <property type="match status" value="1"/>
</dbReference>
<feature type="domain" description="PBP" evidence="2">
    <location>
        <begin position="258"/>
        <end position="441"/>
    </location>
</feature>
<proteinExistence type="predicted"/>
<feature type="chain" id="PRO_5011468040" evidence="1">
    <location>
        <begin position="30"/>
        <end position="640"/>
    </location>
</feature>
<feature type="signal peptide" evidence="1">
    <location>
        <begin position="1"/>
        <end position="29"/>
    </location>
</feature>
<evidence type="ECO:0000256" key="1">
    <source>
        <dbReference type="SAM" id="SignalP"/>
    </source>
</evidence>
<accession>A0A1H5HTX8</accession>
<organism evidence="3 4">
    <name type="scientific">Bradyrhizobium erythrophlei</name>
    <dbReference type="NCBI Taxonomy" id="1437360"/>
    <lineage>
        <taxon>Bacteria</taxon>
        <taxon>Pseudomonadati</taxon>
        <taxon>Pseudomonadota</taxon>
        <taxon>Alphaproteobacteria</taxon>
        <taxon>Hyphomicrobiales</taxon>
        <taxon>Nitrobacteraceae</taxon>
        <taxon>Bradyrhizobium</taxon>
    </lineage>
</organism>
<evidence type="ECO:0000313" key="3">
    <source>
        <dbReference type="EMBL" id="SEE31566.1"/>
    </source>
</evidence>
<dbReference type="InterPro" id="IPR024370">
    <property type="entry name" value="PBP_domain"/>
</dbReference>
<name>A0A1H5HTX8_9BRAD</name>
<dbReference type="Proteomes" id="UP000198992">
    <property type="component" value="Unassembled WGS sequence"/>
</dbReference>